<feature type="transmembrane region" description="Helical" evidence="1">
    <location>
        <begin position="6"/>
        <end position="21"/>
    </location>
</feature>
<keyword evidence="1" id="KW-0812">Transmembrane</keyword>
<keyword evidence="3" id="KW-1185">Reference proteome</keyword>
<dbReference type="NCBIfam" id="TIGR04222">
    <property type="entry name" value="near_uncomplex"/>
    <property type="match status" value="1"/>
</dbReference>
<name>A0A9W6QU90_9PSEU</name>
<feature type="transmembrane region" description="Helical" evidence="1">
    <location>
        <begin position="128"/>
        <end position="149"/>
    </location>
</feature>
<dbReference type="RefSeq" id="WP_285612835.1">
    <property type="nucleotide sequence ID" value="NZ_BSSD01000011.1"/>
</dbReference>
<organism evidence="2 3">
    <name type="scientific">Actinokineospora globicatena</name>
    <dbReference type="NCBI Taxonomy" id="103729"/>
    <lineage>
        <taxon>Bacteria</taxon>
        <taxon>Bacillati</taxon>
        <taxon>Actinomycetota</taxon>
        <taxon>Actinomycetes</taxon>
        <taxon>Pseudonocardiales</taxon>
        <taxon>Pseudonocardiaceae</taxon>
        <taxon>Actinokineospora</taxon>
    </lineage>
</organism>
<protein>
    <recommendedName>
        <fullName evidence="4">TIGR04222 domain-containing protein</fullName>
    </recommendedName>
</protein>
<reference evidence="2" key="1">
    <citation type="submission" date="2023-02" db="EMBL/GenBank/DDBJ databases">
        <title>Actinokineospora globicatena NBRC 15670.</title>
        <authorList>
            <person name="Ichikawa N."/>
            <person name="Sato H."/>
            <person name="Tonouchi N."/>
        </authorList>
    </citation>
    <scope>NUCLEOTIDE SEQUENCE</scope>
    <source>
        <strain evidence="2">NBRC 15670</strain>
    </source>
</reference>
<accession>A0A9W6QU90</accession>
<keyword evidence="1" id="KW-0472">Membrane</keyword>
<comment type="caution">
    <text evidence="2">The sequence shown here is derived from an EMBL/GenBank/DDBJ whole genome shotgun (WGS) entry which is preliminary data.</text>
</comment>
<dbReference type="EMBL" id="BSSD01000011">
    <property type="protein sequence ID" value="GLW94915.1"/>
    <property type="molecule type" value="Genomic_DNA"/>
</dbReference>
<keyword evidence="1" id="KW-1133">Transmembrane helix</keyword>
<evidence type="ECO:0000256" key="1">
    <source>
        <dbReference type="SAM" id="Phobius"/>
    </source>
</evidence>
<evidence type="ECO:0008006" key="4">
    <source>
        <dbReference type="Google" id="ProtNLM"/>
    </source>
</evidence>
<proteinExistence type="predicted"/>
<dbReference type="AlphaFoldDB" id="A0A9W6QU90"/>
<sequence>MIWSWLVLFVAAMAAPVWVVVRDYRRARDASLVDGFAGDLVDVALLRGGVARVADAVVVDLVDRGALTVTDTNCLVPGGEPAATTPMERVILDFAGSRTVRLRAVRDEVADKCADEFKKRTTRLRRKGLLVAESGNGLAFLILHSFLVYTSGAQFMYWIDGIFVAEPLWLWDGPTGRAWVLLLVLWAVPFAVVTWNRGFLREDIRTPLGRAIIDRLVRTAPESLGTWVAVHGLATTDPAPDDPRPLILGDLEPA</sequence>
<evidence type="ECO:0000313" key="3">
    <source>
        <dbReference type="Proteomes" id="UP001165042"/>
    </source>
</evidence>
<feature type="transmembrane region" description="Helical" evidence="1">
    <location>
        <begin position="178"/>
        <end position="195"/>
    </location>
</feature>
<evidence type="ECO:0000313" key="2">
    <source>
        <dbReference type="EMBL" id="GLW94915.1"/>
    </source>
</evidence>
<dbReference type="InterPro" id="IPR026467">
    <property type="entry name" value="Ser/Gly_Cys_C_dom"/>
</dbReference>
<gene>
    <name evidence="2" type="ORF">Aglo03_57310</name>
</gene>
<dbReference type="Proteomes" id="UP001165042">
    <property type="component" value="Unassembled WGS sequence"/>
</dbReference>